<evidence type="ECO:0000256" key="5">
    <source>
        <dbReference type="ARBA" id="ARBA00022692"/>
    </source>
</evidence>
<keyword evidence="11" id="KW-0275">Fatty acid biosynthesis</keyword>
<keyword evidence="14" id="KW-1185">Reference proteome</keyword>
<keyword evidence="7 12" id="KW-1133">Transmembrane helix</keyword>
<comment type="subcellular location">
    <subcellularLocation>
        <location evidence="1">Membrane</location>
        <topology evidence="1">Multi-pass membrane protein</topology>
    </subcellularLocation>
</comment>
<dbReference type="OrthoDB" id="10260134at2759"/>
<keyword evidence="10 12" id="KW-0472">Membrane</keyword>
<reference evidence="13 14" key="3">
    <citation type="submission" date="2019-11" db="EMBL/GenBank/DDBJ databases">
        <title>A de novo genome assembly of a pear dwarfing rootstock.</title>
        <authorList>
            <person name="Wang F."/>
            <person name="Wang J."/>
            <person name="Li S."/>
            <person name="Zhang Y."/>
            <person name="Fang M."/>
            <person name="Ma L."/>
            <person name="Zhao Y."/>
            <person name="Jiang S."/>
        </authorList>
    </citation>
    <scope>NUCLEOTIDE SEQUENCE [LARGE SCALE GENOMIC DNA]</scope>
    <source>
        <strain evidence="13">S2</strain>
        <tissue evidence="13">Leaf</tissue>
    </source>
</reference>
<evidence type="ECO:0000256" key="2">
    <source>
        <dbReference type="ARBA" id="ARBA00005189"/>
    </source>
</evidence>
<feature type="transmembrane region" description="Helical" evidence="12">
    <location>
        <begin position="37"/>
        <end position="60"/>
    </location>
</feature>
<keyword evidence="6" id="KW-0276">Fatty acid metabolism</keyword>
<evidence type="ECO:0000256" key="10">
    <source>
        <dbReference type="ARBA" id="ARBA00023136"/>
    </source>
</evidence>
<proteinExistence type="inferred from homology"/>
<dbReference type="GO" id="GO:0042761">
    <property type="term" value="P:very long-chain fatty acid biosynthetic process"/>
    <property type="evidence" value="ECO:0007669"/>
    <property type="project" value="TreeGrafter"/>
</dbReference>
<evidence type="ECO:0000313" key="13">
    <source>
        <dbReference type="EMBL" id="KAB2606252.1"/>
    </source>
</evidence>
<accession>A0A5N5FYM0</accession>
<dbReference type="PANTHER" id="PTHR11351">
    <property type="entry name" value="ACYL-COA DESATURASE"/>
    <property type="match status" value="1"/>
</dbReference>
<dbReference type="CDD" id="cd01060">
    <property type="entry name" value="Membrane-FADS-like"/>
    <property type="match status" value="1"/>
</dbReference>
<dbReference type="Proteomes" id="UP000327157">
    <property type="component" value="Chromosome 11"/>
</dbReference>
<keyword evidence="9" id="KW-0443">Lipid metabolism</keyword>
<dbReference type="PANTHER" id="PTHR11351:SF31">
    <property type="entry name" value="DESATURASE 1, ISOFORM A-RELATED"/>
    <property type="match status" value="1"/>
</dbReference>
<dbReference type="GO" id="GO:0005789">
    <property type="term" value="C:endoplasmic reticulum membrane"/>
    <property type="evidence" value="ECO:0007669"/>
    <property type="project" value="TreeGrafter"/>
</dbReference>
<name>A0A5N5FYM0_9ROSA</name>
<keyword evidence="8" id="KW-0560">Oxidoreductase</keyword>
<keyword evidence="4" id="KW-0444">Lipid biosynthesis</keyword>
<evidence type="ECO:0000256" key="8">
    <source>
        <dbReference type="ARBA" id="ARBA00023002"/>
    </source>
</evidence>
<reference evidence="14" key="2">
    <citation type="submission" date="2019-10" db="EMBL/GenBank/DDBJ databases">
        <title>A de novo genome assembly of a pear dwarfing rootstock.</title>
        <authorList>
            <person name="Wang F."/>
            <person name="Wang J."/>
            <person name="Li S."/>
            <person name="Zhang Y."/>
            <person name="Fang M."/>
            <person name="Ma L."/>
            <person name="Zhao Y."/>
            <person name="Jiang S."/>
        </authorList>
    </citation>
    <scope>NUCLEOTIDE SEQUENCE [LARGE SCALE GENOMIC DNA]</scope>
</reference>
<organism evidence="13 14">
    <name type="scientific">Pyrus ussuriensis x Pyrus communis</name>
    <dbReference type="NCBI Taxonomy" id="2448454"/>
    <lineage>
        <taxon>Eukaryota</taxon>
        <taxon>Viridiplantae</taxon>
        <taxon>Streptophyta</taxon>
        <taxon>Embryophyta</taxon>
        <taxon>Tracheophyta</taxon>
        <taxon>Spermatophyta</taxon>
        <taxon>Magnoliopsida</taxon>
        <taxon>eudicotyledons</taxon>
        <taxon>Gunneridae</taxon>
        <taxon>Pentapetalae</taxon>
        <taxon>rosids</taxon>
        <taxon>fabids</taxon>
        <taxon>Rosales</taxon>
        <taxon>Rosaceae</taxon>
        <taxon>Amygdaloideae</taxon>
        <taxon>Maleae</taxon>
        <taxon>Pyrus</taxon>
    </lineage>
</organism>
<comment type="pathway">
    <text evidence="2">Lipid metabolism.</text>
</comment>
<evidence type="ECO:0000256" key="9">
    <source>
        <dbReference type="ARBA" id="ARBA00023098"/>
    </source>
</evidence>
<evidence type="ECO:0000256" key="1">
    <source>
        <dbReference type="ARBA" id="ARBA00004141"/>
    </source>
</evidence>
<evidence type="ECO:0000256" key="11">
    <source>
        <dbReference type="ARBA" id="ARBA00023160"/>
    </source>
</evidence>
<evidence type="ECO:0000313" key="14">
    <source>
        <dbReference type="Proteomes" id="UP000327157"/>
    </source>
</evidence>
<evidence type="ECO:0000256" key="7">
    <source>
        <dbReference type="ARBA" id="ARBA00022989"/>
    </source>
</evidence>
<keyword evidence="5 12" id="KW-0812">Transmembrane</keyword>
<dbReference type="AlphaFoldDB" id="A0A5N5FYM0"/>
<evidence type="ECO:0000256" key="12">
    <source>
        <dbReference type="SAM" id="Phobius"/>
    </source>
</evidence>
<reference evidence="13 14" key="1">
    <citation type="submission" date="2019-09" db="EMBL/GenBank/DDBJ databases">
        <authorList>
            <person name="Ou C."/>
        </authorList>
    </citation>
    <scope>NUCLEOTIDE SEQUENCE [LARGE SCALE GENOMIC DNA]</scope>
    <source>
        <strain evidence="13">S2</strain>
        <tissue evidence="13">Leaf</tissue>
    </source>
</reference>
<sequence>MGRWVKIVIMPCGEFLGRKWNLQDLVIASTLSPMHFLYLHPVILLGTFWVAFALHMLTSLGVTLSFHRNLSHKSFRLPKWLKYLFAYVAVLSLQGSPIDWVSSHRHHHHSRFFYGELKNVQDLERQAFYREISVWVRTSDLEIVCQNLGFLQQCKCRRASNGGSKV</sequence>
<evidence type="ECO:0000256" key="3">
    <source>
        <dbReference type="ARBA" id="ARBA00009295"/>
    </source>
</evidence>
<evidence type="ECO:0000256" key="6">
    <source>
        <dbReference type="ARBA" id="ARBA00022832"/>
    </source>
</evidence>
<evidence type="ECO:0000256" key="4">
    <source>
        <dbReference type="ARBA" id="ARBA00022516"/>
    </source>
</evidence>
<comment type="caution">
    <text evidence="13">The sequence shown here is derived from an EMBL/GenBank/DDBJ whole genome shotgun (WGS) entry which is preliminary data.</text>
</comment>
<dbReference type="InterPro" id="IPR015876">
    <property type="entry name" value="Acyl-CoA_DS"/>
</dbReference>
<comment type="similarity">
    <text evidence="3">Belongs to the fatty acid desaturase type 1 family.</text>
</comment>
<gene>
    <name evidence="13" type="ORF">D8674_005969</name>
</gene>
<protein>
    <submittedName>
        <fullName evidence="13">Palmitoyl-monogalactosyldiacylglycerol delta-7 desaturase</fullName>
    </submittedName>
</protein>
<dbReference type="EMBL" id="SMOL01000559">
    <property type="protein sequence ID" value="KAB2606252.1"/>
    <property type="molecule type" value="Genomic_DNA"/>
</dbReference>
<dbReference type="GO" id="GO:0016717">
    <property type="term" value="F:oxidoreductase activity, acting on paired donors, with oxidation of a pair of donors resulting in the reduction of molecular oxygen to two molecules of water"/>
    <property type="evidence" value="ECO:0007669"/>
    <property type="project" value="InterPro"/>
</dbReference>